<comment type="caution">
    <text evidence="3">The sequence shown here is derived from an EMBL/GenBank/DDBJ whole genome shotgun (WGS) entry which is preliminary data.</text>
</comment>
<accession>A0A8T4J4R4</accession>
<dbReference type="SUPFAM" id="SSF53448">
    <property type="entry name" value="Nucleotide-diphospho-sugar transferases"/>
    <property type="match status" value="1"/>
</dbReference>
<dbReference type="EC" id="2.4.-.-" evidence="3"/>
<dbReference type="InterPro" id="IPR050834">
    <property type="entry name" value="Glycosyltransf_2"/>
</dbReference>
<protein>
    <submittedName>
        <fullName evidence="3">Glycosyltransferase</fullName>
        <ecNumber evidence="3">2.4.-.-</ecNumber>
    </submittedName>
</protein>
<dbReference type="InterPro" id="IPR029044">
    <property type="entry name" value="Nucleotide-diphossugar_trans"/>
</dbReference>
<evidence type="ECO:0000256" key="1">
    <source>
        <dbReference type="SAM" id="MobiDB-lite"/>
    </source>
</evidence>
<feature type="domain" description="Glycosyltransferase 2-like" evidence="2">
    <location>
        <begin position="33"/>
        <end position="152"/>
    </location>
</feature>
<dbReference type="Proteomes" id="UP000675554">
    <property type="component" value="Unassembled WGS sequence"/>
</dbReference>
<feature type="region of interest" description="Disordered" evidence="1">
    <location>
        <begin position="330"/>
        <end position="350"/>
    </location>
</feature>
<dbReference type="Gene3D" id="3.90.550.10">
    <property type="entry name" value="Spore Coat Polysaccharide Biosynthesis Protein SpsA, Chain A"/>
    <property type="match status" value="1"/>
</dbReference>
<dbReference type="Pfam" id="PF00535">
    <property type="entry name" value="Glycos_transf_2"/>
    <property type="match status" value="1"/>
</dbReference>
<evidence type="ECO:0000313" key="3">
    <source>
        <dbReference type="EMBL" id="MBR7678490.1"/>
    </source>
</evidence>
<reference evidence="3" key="1">
    <citation type="submission" date="2021-04" db="EMBL/GenBank/DDBJ databases">
        <title>Sequencing of actinobacteria type strains.</title>
        <authorList>
            <person name="Nguyen G.-S."/>
            <person name="Wentzel A."/>
        </authorList>
    </citation>
    <scope>NUCLEOTIDE SEQUENCE</scope>
    <source>
        <strain evidence="3">DSM 42095</strain>
    </source>
</reference>
<keyword evidence="4" id="KW-1185">Reference proteome</keyword>
<feature type="non-terminal residue" evidence="3">
    <location>
        <position position="1"/>
    </location>
</feature>
<dbReference type="PANTHER" id="PTHR43685">
    <property type="entry name" value="GLYCOSYLTRANSFERASE"/>
    <property type="match status" value="1"/>
</dbReference>
<gene>
    <name evidence="3" type="ORF">KDA82_37100</name>
</gene>
<evidence type="ECO:0000259" key="2">
    <source>
        <dbReference type="Pfam" id="PF00535"/>
    </source>
</evidence>
<dbReference type="InterPro" id="IPR001173">
    <property type="entry name" value="Glyco_trans_2-like"/>
</dbReference>
<dbReference type="AlphaFoldDB" id="A0A8T4J4R4"/>
<keyword evidence="3" id="KW-0328">Glycosyltransferase</keyword>
<keyword evidence="3" id="KW-0808">Transferase</keyword>
<dbReference type="PANTHER" id="PTHR43685:SF14">
    <property type="entry name" value="GLYCOSYLTRANSFERASE 2-LIKE DOMAIN-CONTAINING PROTEIN"/>
    <property type="match status" value="1"/>
</dbReference>
<dbReference type="GO" id="GO:0016757">
    <property type="term" value="F:glycosyltransferase activity"/>
    <property type="evidence" value="ECO:0007669"/>
    <property type="project" value="UniProtKB-KW"/>
</dbReference>
<dbReference type="EMBL" id="JAGSMN010001502">
    <property type="protein sequence ID" value="MBR7678490.1"/>
    <property type="molecule type" value="Genomic_DNA"/>
</dbReference>
<proteinExistence type="predicted"/>
<name>A0A8T4J4R4_9ACTN</name>
<sequence length="350" mass="38573">PPPCPDIGTHAEPGRTPAPASEARVTALLADTSVVIPVKDDPLVVQCVASVDEDVEIVLALNGADEATHRRIRALDRPVRVAEIDEPNLGAAYNAAIDAAGRRHVLLMDSDCVFLPGTIRALAEAVADHPVVKGRVRFRSARGRLSRWIEQSRSFQIADHVNAYSPPLIYDRDIVDRIGGYHYSGLIHWEEDREFDFRLQLAGIPVAYLPDAVVEHAPQSGLTDLRSGLRYGIGEGIGQELGLFPTPRMRWRLANDLGSIVSIGRRKGPGPAFYRTAWLTSYHLGTLYQHLRDPYGVRPHYPRTARRVRAHPGVPGHSTLLSGEQRALLRASHERQGRRITSGPQGRVPS</sequence>
<evidence type="ECO:0000313" key="4">
    <source>
        <dbReference type="Proteomes" id="UP000675554"/>
    </source>
</evidence>
<feature type="region of interest" description="Disordered" evidence="1">
    <location>
        <begin position="1"/>
        <end position="20"/>
    </location>
</feature>
<organism evidence="3 4">
    <name type="scientific">Streptomyces daliensis</name>
    <dbReference type="NCBI Taxonomy" id="299421"/>
    <lineage>
        <taxon>Bacteria</taxon>
        <taxon>Bacillati</taxon>
        <taxon>Actinomycetota</taxon>
        <taxon>Actinomycetes</taxon>
        <taxon>Kitasatosporales</taxon>
        <taxon>Streptomycetaceae</taxon>
        <taxon>Streptomyces</taxon>
    </lineage>
</organism>